<name>A0AAD3T795_NEPGR</name>
<organism evidence="2 3">
    <name type="scientific">Nepenthes gracilis</name>
    <name type="common">Slender pitcher plant</name>
    <dbReference type="NCBI Taxonomy" id="150966"/>
    <lineage>
        <taxon>Eukaryota</taxon>
        <taxon>Viridiplantae</taxon>
        <taxon>Streptophyta</taxon>
        <taxon>Embryophyta</taxon>
        <taxon>Tracheophyta</taxon>
        <taxon>Spermatophyta</taxon>
        <taxon>Magnoliopsida</taxon>
        <taxon>eudicotyledons</taxon>
        <taxon>Gunneridae</taxon>
        <taxon>Pentapetalae</taxon>
        <taxon>Caryophyllales</taxon>
        <taxon>Nepenthaceae</taxon>
        <taxon>Nepenthes</taxon>
    </lineage>
</organism>
<accession>A0AAD3T795</accession>
<gene>
    <name evidence="2" type="ORF">Nepgr_025837</name>
</gene>
<dbReference type="EMBL" id="BSYO01000027">
    <property type="protein sequence ID" value="GMH23994.1"/>
    <property type="molecule type" value="Genomic_DNA"/>
</dbReference>
<feature type="region of interest" description="Disordered" evidence="1">
    <location>
        <begin position="1"/>
        <end position="26"/>
    </location>
</feature>
<evidence type="ECO:0000313" key="3">
    <source>
        <dbReference type="Proteomes" id="UP001279734"/>
    </source>
</evidence>
<comment type="caution">
    <text evidence="2">The sequence shown here is derived from an EMBL/GenBank/DDBJ whole genome shotgun (WGS) entry which is preliminary data.</text>
</comment>
<evidence type="ECO:0000256" key="1">
    <source>
        <dbReference type="SAM" id="MobiDB-lite"/>
    </source>
</evidence>
<dbReference type="Proteomes" id="UP001279734">
    <property type="component" value="Unassembled WGS sequence"/>
</dbReference>
<keyword evidence="3" id="KW-1185">Reference proteome</keyword>
<protein>
    <submittedName>
        <fullName evidence="2">Uncharacterized protein</fullName>
    </submittedName>
</protein>
<proteinExistence type="predicted"/>
<sequence length="88" mass="9438">MEEGIGSRFTAGGEPPAPSVETPREPKIMGIVPEEPLIYLADVGKDTTMMGIMEASPLETPVSNPVASSFHPSPRGNGRIENLLRHQI</sequence>
<reference evidence="2" key="1">
    <citation type="submission" date="2023-05" db="EMBL/GenBank/DDBJ databases">
        <title>Nepenthes gracilis genome sequencing.</title>
        <authorList>
            <person name="Fukushima K."/>
        </authorList>
    </citation>
    <scope>NUCLEOTIDE SEQUENCE</scope>
    <source>
        <strain evidence="2">SING2019-196</strain>
    </source>
</reference>
<dbReference type="AlphaFoldDB" id="A0AAD3T795"/>
<evidence type="ECO:0000313" key="2">
    <source>
        <dbReference type="EMBL" id="GMH23994.1"/>
    </source>
</evidence>
<feature type="region of interest" description="Disordered" evidence="1">
    <location>
        <begin position="59"/>
        <end position="88"/>
    </location>
</feature>
<feature type="compositionally biased region" description="Polar residues" evidence="1">
    <location>
        <begin position="61"/>
        <end position="71"/>
    </location>
</feature>